<dbReference type="InterPro" id="IPR006439">
    <property type="entry name" value="HAD-SF_hydro_IA"/>
</dbReference>
<gene>
    <name evidence="4" type="ORF">COV59_01665</name>
</gene>
<dbReference type="Pfam" id="PF13419">
    <property type="entry name" value="HAD_2"/>
    <property type="match status" value="1"/>
</dbReference>
<dbReference type="FunFam" id="3.40.50.1000:FF:000036">
    <property type="entry name" value="HAD family hydrolase"/>
    <property type="match status" value="1"/>
</dbReference>
<dbReference type="InterPro" id="IPR023214">
    <property type="entry name" value="HAD_sf"/>
</dbReference>
<dbReference type="CDD" id="cd07505">
    <property type="entry name" value="HAD_BPGM-like"/>
    <property type="match status" value="1"/>
</dbReference>
<dbReference type="InterPro" id="IPR036412">
    <property type="entry name" value="HAD-like_sf"/>
</dbReference>
<dbReference type="Gene3D" id="3.40.50.1000">
    <property type="entry name" value="HAD superfamily/HAD-like"/>
    <property type="match status" value="1"/>
</dbReference>
<comment type="similarity">
    <text evidence="1">Belongs to the HAD-like hydrolase superfamily. CbbY/CbbZ/Gph/YieH family.</text>
</comment>
<comment type="caution">
    <text evidence="4">The sequence shown here is derived from an EMBL/GenBank/DDBJ whole genome shotgun (WGS) entry which is preliminary data.</text>
</comment>
<dbReference type="PANTHER" id="PTHR18901">
    <property type="entry name" value="2-DEOXYGLUCOSE-6-PHOSPHATE PHOSPHATASE 2"/>
    <property type="match status" value="1"/>
</dbReference>
<evidence type="ECO:0000313" key="5">
    <source>
        <dbReference type="Proteomes" id="UP000229600"/>
    </source>
</evidence>
<dbReference type="SFLD" id="SFLDG01129">
    <property type="entry name" value="C1.5:_HAD__Beta-PGM__Phosphata"/>
    <property type="match status" value="1"/>
</dbReference>
<keyword evidence="2" id="KW-0479">Metal-binding</keyword>
<dbReference type="SUPFAM" id="SSF56784">
    <property type="entry name" value="HAD-like"/>
    <property type="match status" value="1"/>
</dbReference>
<dbReference type="NCBIfam" id="NF008087">
    <property type="entry name" value="PRK10826.1"/>
    <property type="match status" value="1"/>
</dbReference>
<proteinExistence type="inferred from homology"/>
<dbReference type="PRINTS" id="PR00413">
    <property type="entry name" value="HADHALOGNASE"/>
</dbReference>
<sequence length="216" mass="24545">MAQAIIFDMDGLLIDSEPLWRESEVETFKKWGYPFREEYCFETMGMRVDVVVEHWIGKFGGNQEEKENLSNAIMDAVIERIHAKGELMPGVQELLNLFCERKIPMSIASSSYMRVIDAVVDKFRLKECLDVIYSAENEPFGKPHPGVYLTTAKKLHVSPEHCLVFEDSIAGVQAAKSAGMKCVAVPTKEIRHKKEFEDADYILDSLVDFSFGLLDQ</sequence>
<reference evidence="4 5" key="1">
    <citation type="submission" date="2017-09" db="EMBL/GenBank/DDBJ databases">
        <title>Depth-based differentiation of microbial function through sediment-hosted aquifers and enrichment of novel symbionts in the deep terrestrial subsurface.</title>
        <authorList>
            <person name="Probst A.J."/>
            <person name="Ladd B."/>
            <person name="Jarett J.K."/>
            <person name="Geller-Mcgrath D.E."/>
            <person name="Sieber C.M."/>
            <person name="Emerson J.B."/>
            <person name="Anantharaman K."/>
            <person name="Thomas B.C."/>
            <person name="Malmstrom R."/>
            <person name="Stieglmeier M."/>
            <person name="Klingl A."/>
            <person name="Woyke T."/>
            <person name="Ryan C.M."/>
            <person name="Banfield J.F."/>
        </authorList>
    </citation>
    <scope>NUCLEOTIDE SEQUENCE [LARGE SCALE GENOMIC DNA]</scope>
    <source>
        <strain evidence="4">CG11_big_fil_rev_8_21_14_0_20_39_34</strain>
    </source>
</reference>
<dbReference type="SFLD" id="SFLDG01135">
    <property type="entry name" value="C1.5.6:_HAD__Beta-PGM__Phospha"/>
    <property type="match status" value="1"/>
</dbReference>
<dbReference type="Gene3D" id="1.10.150.240">
    <property type="entry name" value="Putative phosphatase, domain 2"/>
    <property type="match status" value="1"/>
</dbReference>
<organism evidence="4 5">
    <name type="scientific">Candidatus Magasanikbacteria bacterium CG11_big_fil_rev_8_21_14_0_20_39_34</name>
    <dbReference type="NCBI Taxonomy" id="1974653"/>
    <lineage>
        <taxon>Bacteria</taxon>
        <taxon>Candidatus Magasanikiibacteriota</taxon>
    </lineage>
</organism>
<dbReference type="SFLD" id="SFLDS00003">
    <property type="entry name" value="Haloacid_Dehalogenase"/>
    <property type="match status" value="1"/>
</dbReference>
<dbReference type="EMBL" id="PCWN01000005">
    <property type="protein sequence ID" value="PIR04323.1"/>
    <property type="molecule type" value="Genomic_DNA"/>
</dbReference>
<dbReference type="InterPro" id="IPR041492">
    <property type="entry name" value="HAD_2"/>
</dbReference>
<evidence type="ECO:0000256" key="2">
    <source>
        <dbReference type="ARBA" id="ARBA00022723"/>
    </source>
</evidence>
<protein>
    <submittedName>
        <fullName evidence="4">2-deoxyglucose-6-phosphatase</fullName>
    </submittedName>
</protein>
<dbReference type="InterPro" id="IPR023198">
    <property type="entry name" value="PGP-like_dom2"/>
</dbReference>
<accession>A0A2H0N603</accession>
<dbReference type="GO" id="GO:0046872">
    <property type="term" value="F:metal ion binding"/>
    <property type="evidence" value="ECO:0007669"/>
    <property type="project" value="UniProtKB-KW"/>
</dbReference>
<dbReference type="PANTHER" id="PTHR18901:SF38">
    <property type="entry name" value="PSEUDOURIDINE-5'-PHOSPHATASE"/>
    <property type="match status" value="1"/>
</dbReference>
<dbReference type="GO" id="GO:0016787">
    <property type="term" value="F:hydrolase activity"/>
    <property type="evidence" value="ECO:0007669"/>
    <property type="project" value="UniProtKB-KW"/>
</dbReference>
<name>A0A2H0N603_9BACT</name>
<dbReference type="NCBIfam" id="TIGR01509">
    <property type="entry name" value="HAD-SF-IA-v3"/>
    <property type="match status" value="1"/>
</dbReference>
<dbReference type="AlphaFoldDB" id="A0A2H0N603"/>
<evidence type="ECO:0000313" key="4">
    <source>
        <dbReference type="EMBL" id="PIR04323.1"/>
    </source>
</evidence>
<evidence type="ECO:0000256" key="3">
    <source>
        <dbReference type="ARBA" id="ARBA00022801"/>
    </source>
</evidence>
<keyword evidence="3" id="KW-0378">Hydrolase</keyword>
<dbReference type="Proteomes" id="UP000229600">
    <property type="component" value="Unassembled WGS sequence"/>
</dbReference>
<evidence type="ECO:0000256" key="1">
    <source>
        <dbReference type="ARBA" id="ARBA00006171"/>
    </source>
</evidence>